<feature type="transmembrane region" description="Helical" evidence="1">
    <location>
        <begin position="756"/>
        <end position="776"/>
    </location>
</feature>
<gene>
    <name evidence="2" type="ORF">BZM27_46405</name>
</gene>
<comment type="caution">
    <text evidence="2">The sequence shown here is derived from an EMBL/GenBank/DDBJ whole genome shotgun (WGS) entry which is preliminary data.</text>
</comment>
<keyword evidence="2" id="KW-0808">Transferase</keyword>
<dbReference type="AlphaFoldDB" id="A0A4R0XAG9"/>
<dbReference type="CDD" id="cd02440">
    <property type="entry name" value="AdoMet_MTases"/>
    <property type="match status" value="1"/>
</dbReference>
<feature type="transmembrane region" description="Helical" evidence="1">
    <location>
        <begin position="816"/>
        <end position="834"/>
    </location>
</feature>
<dbReference type="GO" id="GO:0032259">
    <property type="term" value="P:methylation"/>
    <property type="evidence" value="ECO:0007669"/>
    <property type="project" value="UniProtKB-KW"/>
</dbReference>
<keyword evidence="1" id="KW-0472">Membrane</keyword>
<sequence length="835" mass="91211">MPAAPLFALSLLSAAALGYELLLMRLFSIIQWHHFAYMMISVALLGYGAAGAMVALAQRWLVPRFAAVFVGGAILFGVFAVASFAFAQRVAFNPLEILWDPREPLRLLLIYLLLFVPFFCAATSICLTFTRFNDQIARIYSFDIGGAGLGSVAVIGALFALRPLDALRLLGAVGSRHRRSHALECRWHRRWLSALWLLGAAAVLAAGLPRDWLTLRPSEFKELSQALRIKDARVVAESSSPLGLVTVVESSFVPFRHAPGLSLNATMEPPPQLGVFTDGDGLSALNRYDGRREPLGYLDYLTSSLPYHLLRRPRVLVLGSGAGADVLQALYHEASAIDAVELNPQIVDAVQRRFADFSGKPYSAPNVRVFAGEARGFVAARDERYDLIQVALLDSFSATSAGLYALSESYLYTVQAFQDYLRHLNPGGMLAITRWVTLPPRDVLKLFATGVLAMENAGVTQPSRRLVLIRGWNTATLLVKNGEFDDADIAALGRFCRSRSFDVGYYPGMQAAEANRYNVLERPYFFEAARALLSPGRDTFWASYKFDIRPATDDKPYFFHFFKWRSLPEFLALKGRGGLPLLEWGYPVLIATLLQATLTAMALILFPLWVMTRRKRVAHGSPLLKATSSSNATPSVAAISGRRVAIYFVAIGFAFMFIEIAFIQKFVLLLSHPLYAVAVVLCAFLSFAGLGSRYTQRLQGREALLASYGPRPRGNTNRSSIATTAIVAISAVSIFYLLVLPALFPFLIPLSDPARIVIAVLLIAPLAFAMGMPFPLGLSRIAAGAETLVPWAWGVNACTSVVAAVLATVLAIHLGFTAVVVIAVLLYLAAAAAYP</sequence>
<evidence type="ECO:0000313" key="3">
    <source>
        <dbReference type="Proteomes" id="UP000294200"/>
    </source>
</evidence>
<feature type="transmembrane region" description="Helical" evidence="1">
    <location>
        <begin position="788"/>
        <end position="810"/>
    </location>
</feature>
<feature type="transmembrane region" description="Helical" evidence="1">
    <location>
        <begin position="584"/>
        <end position="606"/>
    </location>
</feature>
<keyword evidence="3" id="KW-1185">Reference proteome</keyword>
<dbReference type="Gene3D" id="3.40.50.150">
    <property type="entry name" value="Vaccinia Virus protein VP39"/>
    <property type="match status" value="1"/>
</dbReference>
<protein>
    <submittedName>
        <fullName evidence="2">SAM-dependent methyltransferase</fullName>
    </submittedName>
</protein>
<dbReference type="SUPFAM" id="SSF53335">
    <property type="entry name" value="S-adenosyl-L-methionine-dependent methyltransferases"/>
    <property type="match status" value="1"/>
</dbReference>
<feature type="transmembrane region" description="Helical" evidence="1">
    <location>
        <begin position="644"/>
        <end position="667"/>
    </location>
</feature>
<keyword evidence="1" id="KW-0812">Transmembrane</keyword>
<reference evidence="2 3" key="1">
    <citation type="submission" date="2017-02" db="EMBL/GenBank/DDBJ databases">
        <title>Paraburkholderia sophoroidis sp. nov. and Paraburkholderia steynii sp. nov. rhizobial symbionts of the fynbos legume Hypocalyptus sophoroides.</title>
        <authorList>
            <person name="Steenkamp E.T."/>
            <person name="Beukes C.W."/>
            <person name="Van Zyl E."/>
            <person name="Avontuur J."/>
            <person name="Chan W.Y."/>
            <person name="Hassen A."/>
            <person name="Palmer M."/>
            <person name="Mthombeni L."/>
            <person name="Phalane F."/>
            <person name="Sereme K."/>
            <person name="Venter S.N."/>
        </authorList>
    </citation>
    <scope>NUCLEOTIDE SEQUENCE [LARGE SCALE GENOMIC DNA]</scope>
    <source>
        <strain evidence="2 3">HC1.1ba</strain>
    </source>
</reference>
<feature type="transmembrane region" description="Helical" evidence="1">
    <location>
        <begin position="139"/>
        <end position="161"/>
    </location>
</feature>
<organism evidence="2 3">
    <name type="scientific">Paraburkholderia steynii</name>
    <dbReference type="NCBI Taxonomy" id="1245441"/>
    <lineage>
        <taxon>Bacteria</taxon>
        <taxon>Pseudomonadati</taxon>
        <taxon>Pseudomonadota</taxon>
        <taxon>Betaproteobacteria</taxon>
        <taxon>Burkholderiales</taxon>
        <taxon>Burkholderiaceae</taxon>
        <taxon>Paraburkholderia</taxon>
    </lineage>
</organism>
<feature type="transmembrane region" description="Helical" evidence="1">
    <location>
        <begin position="673"/>
        <end position="691"/>
    </location>
</feature>
<dbReference type="EMBL" id="MWML01000352">
    <property type="protein sequence ID" value="TCG03709.1"/>
    <property type="molecule type" value="Genomic_DNA"/>
</dbReference>
<feature type="transmembrane region" description="Helical" evidence="1">
    <location>
        <begin position="65"/>
        <end position="87"/>
    </location>
</feature>
<evidence type="ECO:0000313" key="2">
    <source>
        <dbReference type="EMBL" id="TCG03709.1"/>
    </source>
</evidence>
<feature type="transmembrane region" description="Helical" evidence="1">
    <location>
        <begin position="107"/>
        <end position="127"/>
    </location>
</feature>
<dbReference type="Proteomes" id="UP000294200">
    <property type="component" value="Unassembled WGS sequence"/>
</dbReference>
<evidence type="ECO:0000256" key="1">
    <source>
        <dbReference type="SAM" id="Phobius"/>
    </source>
</evidence>
<accession>A0A4R0XAG9</accession>
<dbReference type="GO" id="GO:0008168">
    <property type="term" value="F:methyltransferase activity"/>
    <property type="evidence" value="ECO:0007669"/>
    <property type="project" value="UniProtKB-KW"/>
</dbReference>
<keyword evidence="2" id="KW-0489">Methyltransferase</keyword>
<dbReference type="InterPro" id="IPR029063">
    <property type="entry name" value="SAM-dependent_MTases_sf"/>
</dbReference>
<proteinExistence type="predicted"/>
<keyword evidence="1" id="KW-1133">Transmembrane helix</keyword>
<feature type="transmembrane region" description="Helical" evidence="1">
    <location>
        <begin position="721"/>
        <end position="744"/>
    </location>
</feature>
<name>A0A4R0XAG9_9BURK</name>
<dbReference type="Pfam" id="PF01564">
    <property type="entry name" value="Spermine_synth"/>
    <property type="match status" value="1"/>
</dbReference>
<feature type="transmembrane region" description="Helical" evidence="1">
    <location>
        <begin position="34"/>
        <end position="56"/>
    </location>
</feature>